<name>A0ABS2WLG9_9BACL</name>
<dbReference type="Proteomes" id="UP001177120">
    <property type="component" value="Unassembled WGS sequence"/>
</dbReference>
<comment type="caution">
    <text evidence="1">The sequence shown here is derived from an EMBL/GenBank/DDBJ whole genome shotgun (WGS) entry which is preliminary data.</text>
</comment>
<reference evidence="1" key="1">
    <citation type="journal article" date="2024" name="Int. J. Syst. Evol. Microbiol.">
        <title>Polycladomyces zharkentensis sp. nov., a novel thermophilic cellulose- and starch-degrading member of the Bacillota from a geothermal aquifer in Kazakhstan.</title>
        <authorList>
            <person name="Mashzhan A."/>
            <person name="Kistaubayeva A."/>
            <person name="Javier-Lopez R."/>
            <person name="Bissenova U."/>
            <person name="Bissenbay A."/>
            <person name="Birkeland N.K."/>
        </authorList>
    </citation>
    <scope>NUCLEOTIDE SEQUENCE</scope>
    <source>
        <strain evidence="1">ZKZ2T</strain>
    </source>
</reference>
<evidence type="ECO:0000313" key="2">
    <source>
        <dbReference type="Proteomes" id="UP001177120"/>
    </source>
</evidence>
<sequence>MQRKKQVKATRVSITLGWENQYLSQVQQNSGTIESGSEKKLKTAMQAKTWETKITQDLTKPSWMDVDCHAG</sequence>
<protein>
    <submittedName>
        <fullName evidence="1">Uncharacterized protein</fullName>
    </submittedName>
</protein>
<gene>
    <name evidence="1" type="ORF">JQC72_12745</name>
</gene>
<dbReference type="EMBL" id="JAFHAP010000011">
    <property type="protein sequence ID" value="MBN2910366.1"/>
    <property type="molecule type" value="Genomic_DNA"/>
</dbReference>
<dbReference type="RefSeq" id="WP_205496229.1">
    <property type="nucleotide sequence ID" value="NZ_JAFHAP010000011.1"/>
</dbReference>
<accession>A0ABS2WLG9</accession>
<proteinExistence type="predicted"/>
<organism evidence="1 2">
    <name type="scientific">Polycladomyces zharkentensis</name>
    <dbReference type="NCBI Taxonomy" id="2807616"/>
    <lineage>
        <taxon>Bacteria</taxon>
        <taxon>Bacillati</taxon>
        <taxon>Bacillota</taxon>
        <taxon>Bacilli</taxon>
        <taxon>Bacillales</taxon>
        <taxon>Thermoactinomycetaceae</taxon>
        <taxon>Polycladomyces</taxon>
    </lineage>
</organism>
<evidence type="ECO:0000313" key="1">
    <source>
        <dbReference type="EMBL" id="MBN2910366.1"/>
    </source>
</evidence>
<keyword evidence="2" id="KW-1185">Reference proteome</keyword>